<reference evidence="1" key="1">
    <citation type="submission" date="2018-02" db="EMBL/GenBank/DDBJ databases">
        <title>Rhizophora mucronata_Transcriptome.</title>
        <authorList>
            <person name="Meera S.P."/>
            <person name="Sreeshan A."/>
            <person name="Augustine A."/>
        </authorList>
    </citation>
    <scope>NUCLEOTIDE SEQUENCE</scope>
    <source>
        <tissue evidence="1">Leaf</tissue>
    </source>
</reference>
<name>A0A2P2QI68_RHIMU</name>
<sequence>MDFNVNFIRTLDF</sequence>
<organism evidence="1">
    <name type="scientific">Rhizophora mucronata</name>
    <name type="common">Asiatic mangrove</name>
    <dbReference type="NCBI Taxonomy" id="61149"/>
    <lineage>
        <taxon>Eukaryota</taxon>
        <taxon>Viridiplantae</taxon>
        <taxon>Streptophyta</taxon>
        <taxon>Embryophyta</taxon>
        <taxon>Tracheophyta</taxon>
        <taxon>Spermatophyta</taxon>
        <taxon>Magnoliopsida</taxon>
        <taxon>eudicotyledons</taxon>
        <taxon>Gunneridae</taxon>
        <taxon>Pentapetalae</taxon>
        <taxon>rosids</taxon>
        <taxon>fabids</taxon>
        <taxon>Malpighiales</taxon>
        <taxon>Rhizophoraceae</taxon>
        <taxon>Rhizophora</taxon>
    </lineage>
</organism>
<protein>
    <submittedName>
        <fullName evidence="1">Uncharacterized protein</fullName>
    </submittedName>
</protein>
<evidence type="ECO:0000313" key="1">
    <source>
        <dbReference type="EMBL" id="MBX66595.1"/>
    </source>
</evidence>
<dbReference type="EMBL" id="GGEC01086111">
    <property type="protein sequence ID" value="MBX66595.1"/>
    <property type="molecule type" value="Transcribed_RNA"/>
</dbReference>
<proteinExistence type="predicted"/>
<accession>A0A2P2QI68</accession>